<accession>A0A2G5U8A7</accession>
<name>A0A2G5U8A7_9PELO</name>
<dbReference type="InterPro" id="IPR032710">
    <property type="entry name" value="NTF2-like_dom_sf"/>
</dbReference>
<feature type="domain" description="DUF4440" evidence="1">
    <location>
        <begin position="18"/>
        <end position="112"/>
    </location>
</feature>
<gene>
    <name evidence="2" type="primary">Cnig_chr_IV.g15017</name>
    <name evidence="2" type="ORF">B9Z55_015017</name>
</gene>
<dbReference type="AlphaFoldDB" id="A0A2G5U8A7"/>
<sequence length="124" mass="13759">MSKEEFQKIHDDMRALKTSGKHEEFTKKYAAKDAIFMGPLHEPANAAEAAKFSQSDKMAALAKADFKVTIDEVTPIGDVCIERCTLNVKLPTGDKVGWSLTVWVKEGGQWKIRNSCVTFKAPAQ</sequence>
<keyword evidence="3" id="KW-1185">Reference proteome</keyword>
<proteinExistence type="predicted"/>
<protein>
    <recommendedName>
        <fullName evidence="1">DUF4440 domain-containing protein</fullName>
    </recommendedName>
</protein>
<dbReference type="EMBL" id="PDUG01000004">
    <property type="protein sequence ID" value="PIC35764.1"/>
    <property type="molecule type" value="Genomic_DNA"/>
</dbReference>
<dbReference type="STRING" id="1611254.A0A2G5U8A7"/>
<dbReference type="Gene3D" id="3.10.450.50">
    <property type="match status" value="1"/>
</dbReference>
<evidence type="ECO:0000313" key="3">
    <source>
        <dbReference type="Proteomes" id="UP000230233"/>
    </source>
</evidence>
<dbReference type="SUPFAM" id="SSF54427">
    <property type="entry name" value="NTF2-like"/>
    <property type="match status" value="1"/>
</dbReference>
<dbReference type="Proteomes" id="UP000230233">
    <property type="component" value="Chromosome IV"/>
</dbReference>
<dbReference type="InterPro" id="IPR027843">
    <property type="entry name" value="DUF4440"/>
</dbReference>
<comment type="caution">
    <text evidence="2">The sequence shown here is derived from an EMBL/GenBank/DDBJ whole genome shotgun (WGS) entry which is preliminary data.</text>
</comment>
<dbReference type="OrthoDB" id="5818509at2759"/>
<evidence type="ECO:0000313" key="2">
    <source>
        <dbReference type="EMBL" id="PIC35764.1"/>
    </source>
</evidence>
<dbReference type="Pfam" id="PF14534">
    <property type="entry name" value="DUF4440"/>
    <property type="match status" value="1"/>
</dbReference>
<evidence type="ECO:0000259" key="1">
    <source>
        <dbReference type="Pfam" id="PF14534"/>
    </source>
</evidence>
<organism evidence="2 3">
    <name type="scientific">Caenorhabditis nigoni</name>
    <dbReference type="NCBI Taxonomy" id="1611254"/>
    <lineage>
        <taxon>Eukaryota</taxon>
        <taxon>Metazoa</taxon>
        <taxon>Ecdysozoa</taxon>
        <taxon>Nematoda</taxon>
        <taxon>Chromadorea</taxon>
        <taxon>Rhabditida</taxon>
        <taxon>Rhabditina</taxon>
        <taxon>Rhabditomorpha</taxon>
        <taxon>Rhabditoidea</taxon>
        <taxon>Rhabditidae</taxon>
        <taxon>Peloderinae</taxon>
        <taxon>Caenorhabditis</taxon>
    </lineage>
</organism>
<reference evidence="3" key="1">
    <citation type="submission" date="2017-10" db="EMBL/GenBank/DDBJ databases">
        <title>Rapid genome shrinkage in a self-fertile nematode reveals novel sperm competition proteins.</title>
        <authorList>
            <person name="Yin D."/>
            <person name="Schwarz E.M."/>
            <person name="Thomas C.G."/>
            <person name="Felde R.L."/>
            <person name="Korf I.F."/>
            <person name="Cutter A.D."/>
            <person name="Schartner C.M."/>
            <person name="Ralston E.J."/>
            <person name="Meyer B.J."/>
            <person name="Haag E.S."/>
        </authorList>
    </citation>
    <scope>NUCLEOTIDE SEQUENCE [LARGE SCALE GENOMIC DNA]</scope>
    <source>
        <strain evidence="3">JU1422</strain>
    </source>
</reference>